<reference evidence="2 3" key="1">
    <citation type="submission" date="2020-08" db="EMBL/GenBank/DDBJ databases">
        <title>Genomic Encyclopedia of Type Strains, Phase IV (KMG-IV): sequencing the most valuable type-strain genomes for metagenomic binning, comparative biology and taxonomic classification.</title>
        <authorList>
            <person name="Goeker M."/>
        </authorList>
    </citation>
    <scope>NUCLEOTIDE SEQUENCE [LARGE SCALE GENOMIC DNA]</scope>
    <source>
        <strain evidence="2 3">DSM 22359</strain>
    </source>
</reference>
<feature type="signal peptide" evidence="1">
    <location>
        <begin position="1"/>
        <end position="26"/>
    </location>
</feature>
<gene>
    <name evidence="2" type="ORF">HNR38_001779</name>
</gene>
<dbReference type="PANTHER" id="PTHR34387">
    <property type="entry name" value="SLR1258 PROTEIN"/>
    <property type="match status" value="1"/>
</dbReference>
<organism evidence="2 3">
    <name type="scientific">Marinobacter oulmenensis</name>
    <dbReference type="NCBI Taxonomy" id="643747"/>
    <lineage>
        <taxon>Bacteria</taxon>
        <taxon>Pseudomonadati</taxon>
        <taxon>Pseudomonadota</taxon>
        <taxon>Gammaproteobacteria</taxon>
        <taxon>Pseudomonadales</taxon>
        <taxon>Marinobacteraceae</taxon>
        <taxon>Marinobacter</taxon>
    </lineage>
</organism>
<dbReference type="InterPro" id="IPR007497">
    <property type="entry name" value="SIMPL/DUF541"/>
</dbReference>
<protein>
    <recommendedName>
        <fullName evidence="4">SIMPL domain-containing protein</fullName>
    </recommendedName>
</protein>
<dbReference type="Pfam" id="PF04402">
    <property type="entry name" value="SIMPL"/>
    <property type="match status" value="1"/>
</dbReference>
<dbReference type="RefSeq" id="WP_183702440.1">
    <property type="nucleotide sequence ID" value="NZ_JACHFE010000004.1"/>
</dbReference>
<dbReference type="Gene3D" id="3.30.110.170">
    <property type="entry name" value="Protein of unknown function (DUF541), domain 1"/>
    <property type="match status" value="1"/>
</dbReference>
<dbReference type="Proteomes" id="UP000591735">
    <property type="component" value="Unassembled WGS sequence"/>
</dbReference>
<dbReference type="InterPro" id="IPR052022">
    <property type="entry name" value="26kDa_periplasmic_antigen"/>
</dbReference>
<dbReference type="GO" id="GO:0006974">
    <property type="term" value="P:DNA damage response"/>
    <property type="evidence" value="ECO:0007669"/>
    <property type="project" value="TreeGrafter"/>
</dbReference>
<evidence type="ECO:0000313" key="3">
    <source>
        <dbReference type="Proteomes" id="UP000591735"/>
    </source>
</evidence>
<dbReference type="PANTHER" id="PTHR34387:SF1">
    <property type="entry name" value="PERIPLASMIC IMMUNOGENIC PROTEIN"/>
    <property type="match status" value="1"/>
</dbReference>
<dbReference type="AlphaFoldDB" id="A0A840UD68"/>
<dbReference type="EMBL" id="JACHFE010000004">
    <property type="protein sequence ID" value="MBB5321290.1"/>
    <property type="molecule type" value="Genomic_DNA"/>
</dbReference>
<evidence type="ECO:0008006" key="4">
    <source>
        <dbReference type="Google" id="ProtNLM"/>
    </source>
</evidence>
<sequence length="230" mass="25117">MPNTKTSRLLTAGVLTATLSPLMAVAGEVSLTGQGSVSYTPDSARLQFTASAEHPLAEKASGQVTETMAQWRDAISDYRDQLQDYSDARVNLYTRQEPLRDKDQERETLAVASQTVSFTINDLELLNPLLEEAQSLGLQYHLGNGQFFHSNAEQMEQQALANAIADARQRCEFVAGQLDQTCGEVIRINIDGGFRPAPMMMAESRAKSDTVTSVGPREITASVNATFNLD</sequence>
<comment type="caution">
    <text evidence="2">The sequence shown here is derived from an EMBL/GenBank/DDBJ whole genome shotgun (WGS) entry which is preliminary data.</text>
</comment>
<feature type="chain" id="PRO_5032786046" description="SIMPL domain-containing protein" evidence="1">
    <location>
        <begin position="27"/>
        <end position="230"/>
    </location>
</feature>
<keyword evidence="1" id="KW-0732">Signal</keyword>
<name>A0A840UD68_9GAMM</name>
<accession>A0A840UD68</accession>
<evidence type="ECO:0000256" key="1">
    <source>
        <dbReference type="SAM" id="SignalP"/>
    </source>
</evidence>
<evidence type="ECO:0000313" key="2">
    <source>
        <dbReference type="EMBL" id="MBB5321290.1"/>
    </source>
</evidence>
<dbReference type="Gene3D" id="3.30.70.2970">
    <property type="entry name" value="Protein of unknown function (DUF541), domain 2"/>
    <property type="match status" value="1"/>
</dbReference>
<keyword evidence="3" id="KW-1185">Reference proteome</keyword>
<proteinExistence type="predicted"/>